<name>A0A521DED4_9BACT</name>
<feature type="transmembrane region" description="Helical" evidence="1">
    <location>
        <begin position="350"/>
        <end position="370"/>
    </location>
</feature>
<feature type="transmembrane region" description="Helical" evidence="1">
    <location>
        <begin position="146"/>
        <end position="165"/>
    </location>
</feature>
<feature type="transmembrane region" description="Helical" evidence="1">
    <location>
        <begin position="12"/>
        <end position="36"/>
    </location>
</feature>
<protein>
    <submittedName>
        <fullName evidence="2">Uncharacterized protein</fullName>
    </submittedName>
</protein>
<feature type="transmembrane region" description="Helical" evidence="1">
    <location>
        <begin position="305"/>
        <end position="338"/>
    </location>
</feature>
<reference evidence="2 3" key="1">
    <citation type="submission" date="2017-05" db="EMBL/GenBank/DDBJ databases">
        <authorList>
            <person name="Varghese N."/>
            <person name="Submissions S."/>
        </authorList>
    </citation>
    <scope>NUCLEOTIDE SEQUENCE [LARGE SCALE GENOMIC DNA]</scope>
    <source>
        <strain evidence="2 3">DSM 21194</strain>
    </source>
</reference>
<feature type="transmembrane region" description="Helical" evidence="1">
    <location>
        <begin position="464"/>
        <end position="482"/>
    </location>
</feature>
<keyword evidence="3" id="KW-1185">Reference proteome</keyword>
<sequence>MGFFADYPYWVNALFAIFRIGLIFFILLGFIAPLFLSHIRKLPLIERLLYSWVGLGGIIMGSIFVLTVLHIYDFISLILTLLLISFFVNFSRSKKRSILSFLRQWEQKVLIAYIRFVEMKKGSFGDWLKRNVLTLENYGWSKIGKYSLIISIAVAGALVRLFPILQHAAPFGSGWFSHLDRVKEISLQDYFGDTAEPVGMHAAVNLFSQLIQVSPEMILQISGVITSFFLSVIIYWSAKDLIKNRYSVAPLFGMSIYALTPLLLMPISFDQHIEAASLEMALGLAFITFTIFVRNLRGSYKSPWFYVLSGFVATAMMNLFIAFVFLLPILLFMLVIVPRKNYFRSFRRPTIYLISISITVLMPFAGFNIYHGVDFQQFVLKQLFNVHLYSYFPSLILPLEKLSVIYVLIACGIGSFHLIRWGVKRDGMRDELIFLGSFIGVSFFYIPAVDLSNSWWLDLDQLNHVYALMIAIFASVVFATLLEIVDITFEMYKTGLRICSGILLVVTIGSLIFIQGGLKLSRTNPDTIPDGFMEAYYQIITKRQPYTYATVGPEVQQVMAKNRHYFMEYSYFLSEYNSIDSLYREELELPEVERDGNNIPPASIFVFTEKAPYGHIQQGILYDSPSVMRDVEQWITNYKQLPNRMVEVYYSDINTKVYELVIRPKESEMEDILYDIYPANQ</sequence>
<feature type="transmembrane region" description="Helical" evidence="1">
    <location>
        <begin position="494"/>
        <end position="514"/>
    </location>
</feature>
<accession>A0A521DED4</accession>
<organism evidence="2 3">
    <name type="scientific">Fodinibius sediminis</name>
    <dbReference type="NCBI Taxonomy" id="1214077"/>
    <lineage>
        <taxon>Bacteria</taxon>
        <taxon>Pseudomonadati</taxon>
        <taxon>Balneolota</taxon>
        <taxon>Balneolia</taxon>
        <taxon>Balneolales</taxon>
        <taxon>Balneolaceae</taxon>
        <taxon>Fodinibius</taxon>
    </lineage>
</organism>
<evidence type="ECO:0000313" key="3">
    <source>
        <dbReference type="Proteomes" id="UP000317593"/>
    </source>
</evidence>
<dbReference type="Proteomes" id="UP000317593">
    <property type="component" value="Unassembled WGS sequence"/>
</dbReference>
<evidence type="ECO:0000256" key="1">
    <source>
        <dbReference type="SAM" id="Phobius"/>
    </source>
</evidence>
<evidence type="ECO:0000313" key="2">
    <source>
        <dbReference type="EMBL" id="SMO69501.1"/>
    </source>
</evidence>
<proteinExistence type="predicted"/>
<keyword evidence="1" id="KW-1133">Transmembrane helix</keyword>
<keyword evidence="1" id="KW-0472">Membrane</keyword>
<feature type="transmembrane region" description="Helical" evidence="1">
    <location>
        <begin position="248"/>
        <end position="269"/>
    </location>
</feature>
<dbReference type="AlphaFoldDB" id="A0A521DED4"/>
<keyword evidence="1" id="KW-0812">Transmembrane</keyword>
<feature type="transmembrane region" description="Helical" evidence="1">
    <location>
        <begin position="405"/>
        <end position="423"/>
    </location>
</feature>
<gene>
    <name evidence="2" type="ORF">SAMN06265218_109197</name>
</gene>
<dbReference type="OrthoDB" id="1522258at2"/>
<dbReference type="EMBL" id="FXTH01000009">
    <property type="protein sequence ID" value="SMO69501.1"/>
    <property type="molecule type" value="Genomic_DNA"/>
</dbReference>
<feature type="transmembrane region" description="Helical" evidence="1">
    <location>
        <begin position="217"/>
        <end position="236"/>
    </location>
</feature>
<feature type="transmembrane region" description="Helical" evidence="1">
    <location>
        <begin position="74"/>
        <end position="91"/>
    </location>
</feature>
<feature type="transmembrane region" description="Helical" evidence="1">
    <location>
        <begin position="432"/>
        <end position="452"/>
    </location>
</feature>
<feature type="transmembrane region" description="Helical" evidence="1">
    <location>
        <begin position="48"/>
        <end position="68"/>
    </location>
</feature>
<dbReference type="RefSeq" id="WP_142714770.1">
    <property type="nucleotide sequence ID" value="NZ_FXTH01000009.1"/>
</dbReference>